<evidence type="ECO:0000313" key="3">
    <source>
        <dbReference type="EMBL" id="CAH1418202.1"/>
    </source>
</evidence>
<comment type="caution">
    <text evidence="3">The sequence shown here is derived from an EMBL/GenBank/DDBJ whole genome shotgun (WGS) entry which is preliminary data.</text>
</comment>
<dbReference type="PANTHER" id="PTHR21596">
    <property type="entry name" value="RIBONUCLEASE P SUBUNIT P38"/>
    <property type="match status" value="1"/>
</dbReference>
<feature type="coiled-coil region" evidence="1">
    <location>
        <begin position="105"/>
        <end position="235"/>
    </location>
</feature>
<dbReference type="PANTHER" id="PTHR21596:SF23">
    <property type="entry name" value="FACTOR OF DNA METHYLATION 4"/>
    <property type="match status" value="1"/>
</dbReference>
<dbReference type="InterPro" id="IPR005379">
    <property type="entry name" value="FDM1-5/IDN2_XH"/>
</dbReference>
<proteinExistence type="predicted"/>
<sequence length="399" mass="47148">MIYSLTLIKIDSFAIGLCTEKVKFPFSYKNHHLSLGRIRFFNCKREMEHMESTSAKMTTSLKASILSRYDEVFHAHTSDIKRVNEKITVDCEKFLQYYEDSCSLMDDLTRSLQQREDELKKKQRKLQKEKTKLELKKRVRERLSSCKQLINESCTSRKLAEDLKGELDMLHERRAELESQLKTEDYENLESEIIQLETALQVIHDDDCIDPEEKMMNLKRKLILKDEELRDMKEQENSFRSALQTKNEELQEARLEFIDGLKACSFGGGIGIRRMGLVDSTPFFIGKRKENAAKFSSLCRHLVEDPEWHPFTTITDGSDQKEIINEEDGKMVILKSECSDEQYRAVVTALVERNRYHKNGRDLMEEVWNYRENREITLIEGIDYLLKEWKIQKQRKRRC</sequence>
<evidence type="ECO:0000313" key="4">
    <source>
        <dbReference type="Proteomes" id="UP001157418"/>
    </source>
</evidence>
<organism evidence="3 4">
    <name type="scientific">Lactuca virosa</name>
    <dbReference type="NCBI Taxonomy" id="75947"/>
    <lineage>
        <taxon>Eukaryota</taxon>
        <taxon>Viridiplantae</taxon>
        <taxon>Streptophyta</taxon>
        <taxon>Embryophyta</taxon>
        <taxon>Tracheophyta</taxon>
        <taxon>Spermatophyta</taxon>
        <taxon>Magnoliopsida</taxon>
        <taxon>eudicotyledons</taxon>
        <taxon>Gunneridae</taxon>
        <taxon>Pentapetalae</taxon>
        <taxon>asterids</taxon>
        <taxon>campanulids</taxon>
        <taxon>Asterales</taxon>
        <taxon>Asteraceae</taxon>
        <taxon>Cichorioideae</taxon>
        <taxon>Cichorieae</taxon>
        <taxon>Lactucinae</taxon>
        <taxon>Lactuca</taxon>
    </lineage>
</organism>
<evidence type="ECO:0000259" key="2">
    <source>
        <dbReference type="Pfam" id="PF03469"/>
    </source>
</evidence>
<dbReference type="EMBL" id="CAKMRJ010000113">
    <property type="protein sequence ID" value="CAH1418202.1"/>
    <property type="molecule type" value="Genomic_DNA"/>
</dbReference>
<dbReference type="Pfam" id="PF03469">
    <property type="entry name" value="XH"/>
    <property type="match status" value="1"/>
</dbReference>
<dbReference type="GO" id="GO:0080188">
    <property type="term" value="P:gene silencing by siRNA-directed DNA methylation"/>
    <property type="evidence" value="ECO:0007669"/>
    <property type="project" value="InterPro"/>
</dbReference>
<feature type="domain" description="Factor of DNA methylation 1-5/IDN2" evidence="2">
    <location>
        <begin position="274"/>
        <end position="395"/>
    </location>
</feature>
<dbReference type="AlphaFoldDB" id="A0AAU9LXA1"/>
<accession>A0AAU9LXA1</accession>
<dbReference type="InterPro" id="IPR045177">
    <property type="entry name" value="FDM1-5/IDN2"/>
</dbReference>
<protein>
    <recommendedName>
        <fullName evidence="2">Factor of DNA methylation 1-5/IDN2 domain-containing protein</fullName>
    </recommendedName>
</protein>
<name>A0AAU9LXA1_9ASTR</name>
<gene>
    <name evidence="3" type="ORF">LVIROSA_LOCUS5813</name>
</gene>
<evidence type="ECO:0000256" key="1">
    <source>
        <dbReference type="SAM" id="Coils"/>
    </source>
</evidence>
<dbReference type="Proteomes" id="UP001157418">
    <property type="component" value="Unassembled WGS sequence"/>
</dbReference>
<keyword evidence="4" id="KW-1185">Reference proteome</keyword>
<reference evidence="3 4" key="1">
    <citation type="submission" date="2022-01" db="EMBL/GenBank/DDBJ databases">
        <authorList>
            <person name="Xiong W."/>
            <person name="Schranz E."/>
        </authorList>
    </citation>
    <scope>NUCLEOTIDE SEQUENCE [LARGE SCALE GENOMIC DNA]</scope>
</reference>
<keyword evidence="1" id="KW-0175">Coiled coil</keyword>